<dbReference type="EMBL" id="JAMRDG010000002">
    <property type="protein sequence ID" value="KAJ3685994.1"/>
    <property type="molecule type" value="Genomic_DNA"/>
</dbReference>
<keyword evidence="3" id="KW-1185">Reference proteome</keyword>
<comment type="caution">
    <text evidence="2">The sequence shown here is derived from an EMBL/GenBank/DDBJ whole genome shotgun (WGS) entry which is preliminary data.</text>
</comment>
<protein>
    <submittedName>
        <fullName evidence="2">Uncharacterized protein</fullName>
    </submittedName>
</protein>
<feature type="compositionally biased region" description="Polar residues" evidence="1">
    <location>
        <begin position="138"/>
        <end position="150"/>
    </location>
</feature>
<evidence type="ECO:0000313" key="2">
    <source>
        <dbReference type="EMBL" id="KAJ3685994.1"/>
    </source>
</evidence>
<feature type="region of interest" description="Disordered" evidence="1">
    <location>
        <begin position="236"/>
        <end position="262"/>
    </location>
</feature>
<dbReference type="Proteomes" id="UP001210211">
    <property type="component" value="Unassembled WGS sequence"/>
</dbReference>
<dbReference type="PANTHER" id="PTHR35686:SF1">
    <property type="entry name" value="KINETOCHORE PROTEIN"/>
    <property type="match status" value="1"/>
</dbReference>
<evidence type="ECO:0000256" key="1">
    <source>
        <dbReference type="SAM" id="MobiDB-lite"/>
    </source>
</evidence>
<reference evidence="2 3" key="1">
    <citation type="journal article" date="2022" name="Cell">
        <title>Repeat-based holocentromeres influence genome architecture and karyotype evolution.</title>
        <authorList>
            <person name="Hofstatter P.G."/>
            <person name="Thangavel G."/>
            <person name="Lux T."/>
            <person name="Neumann P."/>
            <person name="Vondrak T."/>
            <person name="Novak P."/>
            <person name="Zhang M."/>
            <person name="Costa L."/>
            <person name="Castellani M."/>
            <person name="Scott A."/>
            <person name="Toegelov H."/>
            <person name="Fuchs J."/>
            <person name="Mata-Sucre Y."/>
            <person name="Dias Y."/>
            <person name="Vanzela A.L.L."/>
            <person name="Huettel B."/>
            <person name="Almeida C.C.S."/>
            <person name="Simkova H."/>
            <person name="Souza G."/>
            <person name="Pedrosa-Harand A."/>
            <person name="Macas J."/>
            <person name="Mayer K.F.X."/>
            <person name="Houben A."/>
            <person name="Marques A."/>
        </authorList>
    </citation>
    <scope>NUCLEOTIDE SEQUENCE [LARGE SCALE GENOMIC DNA]</scope>
    <source>
        <strain evidence="2">RhyTen1mFocal</strain>
    </source>
</reference>
<evidence type="ECO:0000313" key="3">
    <source>
        <dbReference type="Proteomes" id="UP001210211"/>
    </source>
</evidence>
<proteinExistence type="predicted"/>
<dbReference type="PANTHER" id="PTHR35686">
    <property type="entry name" value="KINETOCHORE PROTEIN"/>
    <property type="match status" value="1"/>
</dbReference>
<name>A0AAD5WCR8_9POAL</name>
<gene>
    <name evidence="2" type="ORF">LUZ61_015158</name>
</gene>
<dbReference type="AlphaFoldDB" id="A0AAD5WCR8"/>
<sequence length="436" mass="49856">MLSCSDEDIEDGFDEVAYHNDCIEQPKSLYPKGKKTLSSFSEYYQSEVHDLGYKRNGPAQSRLKEEHCSDSFEESISDEDSIARTENSLAYQCGTSRQRENYTSSNRYEGSQTSEWNHALEECSVLDSQPKKPEMKGTRQSFSTHSNSNKGRPIEEIKTNKNNSSIEGKTEEFDILEDIEEVDIVPYNMAPYERKEGMHPSMADLLEGLQENNCATSFLNSNVKATDREEKRRKLQNLGERTLQNEEDPPEYTDGHASSDEEINQNNLSLLPQKIEGQRQTMADIFQDAFHGSNDTWPALPASNPSRSNYHRRLLQVMHLEKERHAKFSRFSHALHSSSNKIDRSIPITVQIISRTLEGRLTVCCCLFQLPVDGKDQFERFMDGEAKKERMVIFNPKICENVDLVVGNVICIYPPWKEVLVNDESVILCTYYSNAA</sequence>
<accession>A0AAD5WCR8</accession>
<organism evidence="2 3">
    <name type="scientific">Rhynchospora tenuis</name>
    <dbReference type="NCBI Taxonomy" id="198213"/>
    <lineage>
        <taxon>Eukaryota</taxon>
        <taxon>Viridiplantae</taxon>
        <taxon>Streptophyta</taxon>
        <taxon>Embryophyta</taxon>
        <taxon>Tracheophyta</taxon>
        <taxon>Spermatophyta</taxon>
        <taxon>Magnoliopsida</taxon>
        <taxon>Liliopsida</taxon>
        <taxon>Poales</taxon>
        <taxon>Cyperaceae</taxon>
        <taxon>Cyperoideae</taxon>
        <taxon>Rhynchosporeae</taxon>
        <taxon>Rhynchospora</taxon>
    </lineage>
</organism>
<feature type="region of interest" description="Disordered" evidence="1">
    <location>
        <begin position="127"/>
        <end position="165"/>
    </location>
</feature>